<dbReference type="Proteomes" id="UP000009223">
    <property type="component" value="Chromosome"/>
</dbReference>
<reference evidence="8" key="1">
    <citation type="submission" date="2009-12" db="EMBL/GenBank/DDBJ databases">
        <title>Complete sequence of Treponema primitia strain ZAS-2.</title>
        <authorList>
            <person name="Tetu S.G."/>
            <person name="Matson E."/>
            <person name="Ren Q."/>
            <person name="Seshadri R."/>
            <person name="Elbourne L."/>
            <person name="Hassan K.A."/>
            <person name="Durkin A."/>
            <person name="Radune D."/>
            <person name="Mohamoud Y."/>
            <person name="Shay R."/>
            <person name="Jin S."/>
            <person name="Zhang X."/>
            <person name="Lucey K."/>
            <person name="Ballor N.R."/>
            <person name="Ottesen E."/>
            <person name="Rosenthal R."/>
            <person name="Allen A."/>
            <person name="Leadbetter J.R."/>
            <person name="Paulsen I.T."/>
        </authorList>
    </citation>
    <scope>NUCLEOTIDE SEQUENCE [LARGE SCALE GENOMIC DNA]</scope>
    <source>
        <strain evidence="8">ATCC BAA-887 / DSM 12427 / ZAS-2</strain>
    </source>
</reference>
<sequence>MTNEFSSLRLGIDVGSTTVKVVVMEPQSKKVLFSRYKRHNAYQAETVHALLTEVISLFPGVEFKAAVCGSGGKPIAEALHAHYIQEVVANAVAVRTFYPQARVAVELGGQDAKVVFFYYDEGVKRLVASDMRMNGSCAGGTGAFIDEVASLLRVPVEEFEALASRGTAVYDISGRCGVFAKTDIQPLLNQGGLPEDIALSAFHAIVKQTIGGLAQGLELKPPIIFEGGPLTFNPTLIRVFAERLGLKPADIIRPENPETLIAYGTALSLDEMFADSPLVFHVEKALMALVHFRERISAEVPVKKSQYFASPGERMVFEERHKLPPPPRADFKKGDKLRVYLGIDAGSTTSKFVLLDEHENVVDSFYSNNQGEPLRVIKKALVDLKKRYDDMGVALEIIALGTTGYGELLFDKAFGADYHTVETVAHAEAAQKYMDRVSFILDIGGQDMKAITIADGIVTNITLNEACSSGCGSFLETFASNLNIPVNKIADAAFNAKNPAELGSRCTVFMNSTIITEQKNGKQADDIMAGLCRSIIENVFTKVIRISNFSGLGDKIVVQGGTFKNNAVLRALEQYLEKPVIRAPYPGEMGAIGIALLTKKHITENGFTSPHGTAGRTRFIGLEAMAGFDYTQQTNVKCNFCTNNCNRTLVTFSYGNSAGPASGEAQATTWITGNRCERGEVIGSMDDSVIRERIKQINTRMDEVPDMIKFREKLLFRDYPFTLACPERNITIGLPRALDFWRTMPFFTVFFRALGFNIKVSNPSSKKLFEKGLQSVASDTVCFPAKLVHGHIHDLIESKVDRIFLPLFSHLPPDNPEPLSTYTCPVLKGYPLVVKYSDDPQRNWNIPLDSPVFHWFKQADRDHQLCRYMQKTYGIPREIVLKAIAQGDEALETFNTELVAEGARIIEEVEREGKFAVVITGRHYQFDELVNHQLSRYFTNWGIPVITVDALSGLKEVDLSRTMLDINNSNHARLLSGAILTARHPALEYVQIFSFGCGHDAIYTDEVTRLMKEISGKAPLILKLDESEVAGPLRIRVRSFIETVQARRERETGRMEVKPLRDPYPVKFTKKNKDKIFLIPNVSRAFCKVMSAAIGKQGFKVAPLPMGGKEAIQLGKKYVHNDSCFPAQMLIGEALAVLKSGEYNPDEVVVGTGKTYCDCRLVNYMVLTRKALDDAGYPQVPIYSTDIHDLKNIHPGFKLSELSFARAGWTLVMVEILENLRRKIRPYEFEKGETDRVFEISVDRITEALYRGGMLSALWAYRKAIKAIRAIRYDRTVRKPLVFITGEYLLTYHAGSNYYIEDYLEKNDMEVELPRMNDIYRNLMLMHIISKFKDYQVIYSKFEMLRAFAGDKFFDIAQRIMELSARKHPLYEPALQLPELAKYSDPFIDRSICSGESFLMAADILHRASEGVKSFILLQPFGCLPNHFAGRGIVKRIKEEYPGIQILALDYDPDTSFANIENRLQMLIMNTRIA</sequence>
<dbReference type="OrthoDB" id="9802715at2"/>
<dbReference type="NCBIfam" id="TIGR00241">
    <property type="entry name" value="CoA_E_activ"/>
    <property type="match status" value="1"/>
</dbReference>
<keyword evidence="2" id="KW-0479">Metal-binding</keyword>
<feature type="domain" description="ATPase BadF/BadG/BcrA/BcrD type" evidence="5">
    <location>
        <begin position="341"/>
        <end position="597"/>
    </location>
</feature>
<reference evidence="7 8" key="2">
    <citation type="journal article" date="2011" name="ISME J.">
        <title>RNA-seq reveals cooperative metabolic interactions between two termite-gut spirochete species in co-culture.</title>
        <authorList>
            <person name="Rosenthal A.Z."/>
            <person name="Matson E.G."/>
            <person name="Eldar A."/>
            <person name="Leadbetter J.R."/>
        </authorList>
    </citation>
    <scope>NUCLEOTIDE SEQUENCE [LARGE SCALE GENOMIC DNA]</scope>
    <source>
        <strain evidence="8">ATCC BAA-887 / DSM 12427 / ZAS-2</strain>
    </source>
</reference>
<dbReference type="KEGG" id="tpi:TREPR_2747"/>
<dbReference type="PANTHER" id="PTHR32329:SF4">
    <property type="entry name" value="ACTIVATOR OF 2-HYDROXYACYL-COA DEHYDRATASE"/>
    <property type="match status" value="1"/>
</dbReference>
<dbReference type="RefSeq" id="WP_015707482.1">
    <property type="nucleotide sequence ID" value="NC_015578.1"/>
</dbReference>
<evidence type="ECO:0000256" key="2">
    <source>
        <dbReference type="ARBA" id="ARBA00022723"/>
    </source>
</evidence>
<proteinExistence type="predicted"/>
<dbReference type="EMBL" id="CP001843">
    <property type="protein sequence ID" value="AEF86263.1"/>
    <property type="molecule type" value="Genomic_DNA"/>
</dbReference>
<evidence type="ECO:0000256" key="4">
    <source>
        <dbReference type="ARBA" id="ARBA00023014"/>
    </source>
</evidence>
<feature type="domain" description="ATPase BadF/BadG/BcrA/BcrD type" evidence="5">
    <location>
        <begin position="10"/>
        <end position="229"/>
    </location>
</feature>
<keyword evidence="8" id="KW-1185">Reference proteome</keyword>
<dbReference type="STRING" id="545694.TREPR_2747"/>
<dbReference type="InterPro" id="IPR043129">
    <property type="entry name" value="ATPase_NBD"/>
</dbReference>
<feature type="domain" description="DUF2229" evidence="6">
    <location>
        <begin position="731"/>
        <end position="950"/>
    </location>
</feature>
<dbReference type="eggNOG" id="COG1924">
    <property type="taxonomic scope" value="Bacteria"/>
</dbReference>
<dbReference type="InterPro" id="IPR008275">
    <property type="entry name" value="CoA_E_activase_dom"/>
</dbReference>
<dbReference type="InterPro" id="IPR002731">
    <property type="entry name" value="ATPase_BadF"/>
</dbReference>
<evidence type="ECO:0000313" key="7">
    <source>
        <dbReference type="EMBL" id="AEF86263.1"/>
    </source>
</evidence>
<evidence type="ECO:0000256" key="3">
    <source>
        <dbReference type="ARBA" id="ARBA00023004"/>
    </source>
</evidence>
<evidence type="ECO:0000313" key="8">
    <source>
        <dbReference type="Proteomes" id="UP000009223"/>
    </source>
</evidence>
<dbReference type="Pfam" id="PF01869">
    <property type="entry name" value="BcrAD_BadFG"/>
    <property type="match status" value="2"/>
</dbReference>
<dbReference type="InterPro" id="IPR018709">
    <property type="entry name" value="CoA_activase_DUF2229"/>
</dbReference>
<organism evidence="7 8">
    <name type="scientific">Treponema primitia (strain ATCC BAA-887 / DSM 12427 / ZAS-2)</name>
    <dbReference type="NCBI Taxonomy" id="545694"/>
    <lineage>
        <taxon>Bacteria</taxon>
        <taxon>Pseudomonadati</taxon>
        <taxon>Spirochaetota</taxon>
        <taxon>Spirochaetia</taxon>
        <taxon>Spirochaetales</taxon>
        <taxon>Treponemataceae</taxon>
        <taxon>Treponema</taxon>
    </lineage>
</organism>
<evidence type="ECO:0000256" key="1">
    <source>
        <dbReference type="ARBA" id="ARBA00001966"/>
    </source>
</evidence>
<evidence type="ECO:0000259" key="5">
    <source>
        <dbReference type="Pfam" id="PF01869"/>
    </source>
</evidence>
<keyword evidence="3" id="KW-0408">Iron</keyword>
<dbReference type="Pfam" id="PF09989">
    <property type="entry name" value="DUF2229"/>
    <property type="match status" value="1"/>
</dbReference>
<dbReference type="eggNOG" id="COG3580">
    <property type="taxonomic scope" value="Bacteria"/>
</dbReference>
<dbReference type="PANTHER" id="PTHR32329">
    <property type="entry name" value="BIFUNCTIONAL PROTEIN [INCLUDES 2-HYDROXYACYL-COA DEHYDRATASE (N-TER) AND ITS ACTIVATOR DOMAIN (C_TERM)-RELATED"/>
    <property type="match status" value="1"/>
</dbReference>
<dbReference type="GO" id="GO:0046872">
    <property type="term" value="F:metal ion binding"/>
    <property type="evidence" value="ECO:0007669"/>
    <property type="project" value="UniProtKB-KW"/>
</dbReference>
<dbReference type="eggNOG" id="COG3581">
    <property type="taxonomic scope" value="Bacteria"/>
</dbReference>
<dbReference type="HOGENOM" id="CLU_002393_1_0_12"/>
<dbReference type="InterPro" id="IPR051805">
    <property type="entry name" value="Dehydratase_Activator_Redct"/>
</dbReference>
<dbReference type="CDD" id="cd24035">
    <property type="entry name" value="ASKHA_NBD_O66634-like_rpt2"/>
    <property type="match status" value="1"/>
</dbReference>
<protein>
    <submittedName>
        <fullName evidence="7">CoA enzyme activase</fullName>
    </submittedName>
</protein>
<evidence type="ECO:0000259" key="6">
    <source>
        <dbReference type="Pfam" id="PF09989"/>
    </source>
</evidence>
<dbReference type="GO" id="GO:0051536">
    <property type="term" value="F:iron-sulfur cluster binding"/>
    <property type="evidence" value="ECO:0007669"/>
    <property type="project" value="UniProtKB-KW"/>
</dbReference>
<keyword evidence="4" id="KW-0411">Iron-sulfur</keyword>
<name>F5YQI9_TREPZ</name>
<gene>
    <name evidence="7" type="ordered locus">TREPR_2747</name>
</gene>
<dbReference type="SUPFAM" id="SSF53067">
    <property type="entry name" value="Actin-like ATPase domain"/>
    <property type="match status" value="2"/>
</dbReference>
<comment type="cofactor">
    <cofactor evidence="1">
        <name>[4Fe-4S] cluster</name>
        <dbReference type="ChEBI" id="CHEBI:49883"/>
    </cofactor>
</comment>
<accession>F5YQI9</accession>
<dbReference type="Gene3D" id="3.30.420.40">
    <property type="match status" value="4"/>
</dbReference>
<dbReference type="CDD" id="cd24034">
    <property type="entry name" value="ASKHA_NBD_O66634-like_rpt1"/>
    <property type="match status" value="1"/>
</dbReference>